<evidence type="ECO:0000256" key="16">
    <source>
        <dbReference type="ARBA" id="ARBA00036320"/>
    </source>
</evidence>
<feature type="compositionally biased region" description="Basic and acidic residues" evidence="20">
    <location>
        <begin position="1186"/>
        <end position="1211"/>
    </location>
</feature>
<dbReference type="Pfam" id="PF00089">
    <property type="entry name" value="Trypsin"/>
    <property type="match status" value="1"/>
</dbReference>
<dbReference type="Gene3D" id="2.40.10.10">
    <property type="entry name" value="Trypsin-like serine proteases"/>
    <property type="match status" value="2"/>
</dbReference>
<dbReference type="GO" id="GO:0006508">
    <property type="term" value="P:proteolysis"/>
    <property type="evidence" value="ECO:0007669"/>
    <property type="project" value="UniProtKB-KW"/>
</dbReference>
<feature type="compositionally biased region" description="Polar residues" evidence="20">
    <location>
        <begin position="338"/>
        <end position="382"/>
    </location>
</feature>
<evidence type="ECO:0000256" key="6">
    <source>
        <dbReference type="ARBA" id="ARBA00022737"/>
    </source>
</evidence>
<keyword evidence="5" id="KW-0479">Metal-binding</keyword>
<feature type="domain" description="C2H2-type" evidence="21">
    <location>
        <begin position="595"/>
        <end position="623"/>
    </location>
</feature>
<feature type="compositionally biased region" description="Polar residues" evidence="20">
    <location>
        <begin position="1743"/>
        <end position="1757"/>
    </location>
</feature>
<feature type="compositionally biased region" description="Polar residues" evidence="20">
    <location>
        <begin position="1852"/>
        <end position="1869"/>
    </location>
</feature>
<dbReference type="InterPro" id="IPR033116">
    <property type="entry name" value="TRYPSIN_SER"/>
</dbReference>
<dbReference type="InterPro" id="IPR029526">
    <property type="entry name" value="PGBD"/>
</dbReference>
<comment type="similarity">
    <text evidence="3">Belongs to the peptidase S1 family. Snake venom subfamily.</text>
</comment>
<dbReference type="InterPro" id="IPR001314">
    <property type="entry name" value="Peptidase_S1A"/>
</dbReference>
<dbReference type="Pfam" id="PF13843">
    <property type="entry name" value="DDE_Tnp_1_7"/>
    <property type="match status" value="1"/>
</dbReference>
<gene>
    <name evidence="23" type="ORF">DAT39_010281</name>
</gene>
<keyword evidence="15" id="KW-0539">Nucleus</keyword>
<dbReference type="PROSITE" id="PS00135">
    <property type="entry name" value="TRYPSIN_SER"/>
    <property type="match status" value="1"/>
</dbReference>
<dbReference type="InterPro" id="IPR050127">
    <property type="entry name" value="Serine_Proteases_S1"/>
</dbReference>
<dbReference type="InterPro" id="IPR013087">
    <property type="entry name" value="Znf_C2H2_type"/>
</dbReference>
<feature type="domain" description="C2H2-type" evidence="21">
    <location>
        <begin position="512"/>
        <end position="539"/>
    </location>
</feature>
<dbReference type="EC" id="3.4.21.4" evidence="17"/>
<feature type="region of interest" description="Disordered" evidence="20">
    <location>
        <begin position="1738"/>
        <end position="1831"/>
    </location>
</feature>
<dbReference type="PROSITE" id="PS00134">
    <property type="entry name" value="TRYPSIN_HIS"/>
    <property type="match status" value="1"/>
</dbReference>
<feature type="compositionally biased region" description="Basic residues" evidence="20">
    <location>
        <begin position="1332"/>
        <end position="1343"/>
    </location>
</feature>
<keyword evidence="11" id="KW-0805">Transcription regulation</keyword>
<dbReference type="Gene3D" id="3.30.160.60">
    <property type="entry name" value="Classic Zinc Finger"/>
    <property type="match status" value="5"/>
</dbReference>
<feature type="non-terminal residue" evidence="23">
    <location>
        <position position="1"/>
    </location>
</feature>
<feature type="region of interest" description="Disordered" evidence="20">
    <location>
        <begin position="338"/>
        <end position="401"/>
    </location>
</feature>
<evidence type="ECO:0000256" key="12">
    <source>
        <dbReference type="ARBA" id="ARBA00023125"/>
    </source>
</evidence>
<evidence type="ECO:0000256" key="19">
    <source>
        <dbReference type="RuleBase" id="RU363034"/>
    </source>
</evidence>
<keyword evidence="13" id="KW-1015">Disulfide bond</keyword>
<evidence type="ECO:0000256" key="14">
    <source>
        <dbReference type="ARBA" id="ARBA00023163"/>
    </source>
</evidence>
<feature type="compositionally biased region" description="Low complexity" evidence="20">
    <location>
        <begin position="1110"/>
        <end position="1119"/>
    </location>
</feature>
<evidence type="ECO:0000259" key="22">
    <source>
        <dbReference type="PROSITE" id="PS50240"/>
    </source>
</evidence>
<feature type="domain" description="C2H2-type" evidence="21">
    <location>
        <begin position="1396"/>
        <end position="1424"/>
    </location>
</feature>
<feature type="domain" description="C2H2-type" evidence="21">
    <location>
        <begin position="2373"/>
        <end position="2400"/>
    </location>
</feature>
<evidence type="ECO:0000256" key="4">
    <source>
        <dbReference type="ARBA" id="ARBA00022670"/>
    </source>
</evidence>
<evidence type="ECO:0000256" key="5">
    <source>
        <dbReference type="ARBA" id="ARBA00022723"/>
    </source>
</evidence>
<name>A0A8J4UHA1_CLAMG</name>
<comment type="catalytic activity">
    <reaction evidence="16">
        <text>Preferential cleavage: Arg-|-Xaa, Lys-|-Xaa.</text>
        <dbReference type="EC" id="3.4.21.4"/>
    </reaction>
</comment>
<dbReference type="EMBL" id="QNUK01000149">
    <property type="protein sequence ID" value="KAF5899979.1"/>
    <property type="molecule type" value="Genomic_DNA"/>
</dbReference>
<sequence>HSRAYDNKIIGGYECAPHSQPWQIYLTYDDGERWCGASLINSRWAVSAAHCYVEPRRLALHLGEHHLFEDEGTEQRIWAEQVIPHPDYNEITYDNDFMLIKLSQPAVFNQYVQPIPLASSCTVAGEECLVSGWGNQINTGVNYAYLLQCLNLPVLSRSQCNAAYVSKITDNMFCAGYLEGGKDSCQGDSGGPLVCNGELKGVVSWGYGCALAGFPGFFIHPIPSGGFFRIMELASQSVSDLFLAKGGITLELETVSPAETALDQDLTAQIYTGLGEGKIDLYVPSEAIIEPISPAEDVPEENALAVSTYEATEEEITSHPVEPNQYPEQDMPNEIMAISSSVPDSNPSEASEGSAETQSCEESLADVTSSSTAPGETGTSKVGASVRKFIPPKKDRMDPLKLDMSKPTVMPLTSSQLSLQCLECHIIFSDDKSKQRHLKMNHPSEYEQCILGDALFACYVCDRHFTCSTELMAHQRAHTEKQPFKCPICGEAFSRSSELTSHKKVHYNKQGYTCSECGKLFKTLTLLKYHQRVHTGERPYVCIHKECGKRFTMPKALQKHLEAHENEGAEGVENLTNATSKTRKRRGKGISSKKYACSQCNESFKTAKSQLHHYRTKHSQGSTITSSNSAVGAGSLCVTPLTEVVQLPLPQVEAAAQAVPQISPLGVEHIKRLIEKMGNVQKVNQLVILGVDQLPLQTPSNGMQQPQGLIRPLHFDFTQPTVQETGLQQAEDEKQQEGTSSSGAQQDALLESLQVEVAVEREQTVIDGEITISAENHVTIVESDITAALVNEVQYELLPEMSEKDILPPQLEVSHSLVLTTEEQQIHDIIDVKTAEPENNSALTTDFESSMGEKEPVTKPQDISFSEMANTNAEPGQKVSEAADSPIEPETQTVQGSEVISDLTNTSADLQTQEAAKVLGSGVDLEPQTEPANLDELDKSHCQNAIEATDLLVEPQPRTEQGNRQLDDSQANEVQLKQQNVDEIPPPEDQILNINNPSLCNIQPDQESSSLEQAPCSQSSVQQGNRVETNGQTLLAEDFPKVKKSLPIKKKNSKKQVKSQHLKTQDKVAKTSLPITPNQKIQAGSRKPKKQEKTKNHFGSKQNKKKLSKQKLLNISKNSPYKDQEDINAENVPVLPQKEIENFKQKHKKGRKTSEKSSGLKALNFPSDKKVMKVSEQGHRRKPQKRKSENQRDMAKEGKCTQESNRDETPVPKKKKSCKVPEAKSQKKAKSKITVNKVNKVNKKTYKLTKQREKDKNVSETPVIDQIKQQALLLLKGHKQPQLKVHKLDAKTTGLDHQLMHKCQTKEMYDFETTVKPAKKGTQNKSLQAPSQKKKKSKTIVKKSKVDSKQSSRLHTSHVDSDIPSGAKQKVVRKRKSSAKIDQEIALSPPYSRLIIGCHDCGKSFSEVSTLQEHMALFHSENGVLHSVVPRDVSEMSAVNLRSDELMLASAVHSSDFEMHVPDWDVDSEMREIGLGDEQRNEPRLSFPALSPSPSFLVTTTFVEGQGNHNDNINQEPPLGHKKAAGESSADHVETEEATIAEQENVDIHSLTLSEPHKGMNIKRALPSDVHLVNLDKNEGDSLVSSKCYTPSLNIALKVSDSQEGEANHNTLCHKIPFIQNQLPSETVNPGSIHNAGSHITEQSDIKQEADEISVQTLARQKNNSIPKGKRGRGSKGRGKRQVGKRRSAEKSRMEELVDREEDCRVVFELYSLTGNSEETNEEMLKTRKIINDTAALKESSEAQEVSVLQQPGTTSALEMMKPENGSLTQKSGEHEKNRRSSSSLKKGQPSVHCQSGTREQSDNGLTSDGTSTDVKTEVSPSILTPQDVQANDGDFLQGVQMILVKAEDQQISNDPQISQEAQDVQSDHNACPETDHSPVGMSSSSPTVAQSTAKQCIFYPVKEEEGEMEPQATNQATSGSELVEERTRPWGVPGLEESDMRIGCSQTEMQHNLYSSPEEGNIGAEQQSAEDVLQFLSRSSDTEYCESVHTEPEAETHLMSCYHDICANGAVRQCELTNSEQHAKTSKISDCPEADDQPTGNEEHCEPIDYFIQYFSWNIWKDIAACTGQASKLTKPVTEKEVAQFVGIHIAMGTLKFPSMKLYWDEFTRVPLIADAMSADMFSELASNLRFASLGEERLNCNGRDAHKDQDAQNCTDVLVSKKDPLWKVEAIVNRVREGCQALKRNGNYGVDQYLLPFQRHPTHSLHHTVMINSAGLVMDFNLRVSDCNREEIVEKMVSLEKNDNQGMVFLCKPELSTPSMLEHLLGAGVRSAGKAYRMDSDLLKIEEIVMGGGETAATADVNAEKAGKPYTAIILPDPPRPPPVIQSYQHESLQCFQCFITFCNSKAKERHMKKSHREEYKQQLQQCDTLFTCYVCDRTFPSSEELTLHQSTHNKEDKPFKCVHCKDGFRTFSE</sequence>
<dbReference type="InterPro" id="IPR018114">
    <property type="entry name" value="TRYPSIN_HIS"/>
</dbReference>
<feature type="compositionally biased region" description="Basic residues" evidence="20">
    <location>
        <begin position="1045"/>
        <end position="1061"/>
    </location>
</feature>
<feature type="compositionally biased region" description="Polar residues" evidence="20">
    <location>
        <begin position="1912"/>
        <end position="1921"/>
    </location>
</feature>
<dbReference type="PROSITE" id="PS50240">
    <property type="entry name" value="TRYPSIN_DOM"/>
    <property type="match status" value="1"/>
</dbReference>
<evidence type="ECO:0000256" key="1">
    <source>
        <dbReference type="ARBA" id="ARBA00004123"/>
    </source>
</evidence>
<evidence type="ECO:0000256" key="18">
    <source>
        <dbReference type="PROSITE-ProRule" id="PRU00042"/>
    </source>
</evidence>
<dbReference type="SUPFAM" id="SSF57667">
    <property type="entry name" value="beta-beta-alpha zinc fingers"/>
    <property type="match status" value="3"/>
</dbReference>
<evidence type="ECO:0000256" key="2">
    <source>
        <dbReference type="ARBA" id="ARBA00004239"/>
    </source>
</evidence>
<dbReference type="PROSITE" id="PS50157">
    <property type="entry name" value="ZINC_FINGER_C2H2_2"/>
    <property type="match status" value="7"/>
</dbReference>
<evidence type="ECO:0000256" key="3">
    <source>
        <dbReference type="ARBA" id="ARBA00009228"/>
    </source>
</evidence>
<dbReference type="SUPFAM" id="SSF50494">
    <property type="entry name" value="Trypsin-like serine proteases"/>
    <property type="match status" value="1"/>
</dbReference>
<keyword evidence="24" id="KW-1185">Reference proteome</keyword>
<keyword evidence="9 19" id="KW-0720">Serine protease</keyword>
<dbReference type="InterPro" id="IPR036236">
    <property type="entry name" value="Znf_C2H2_sf"/>
</dbReference>
<evidence type="ECO:0000256" key="13">
    <source>
        <dbReference type="ARBA" id="ARBA00023157"/>
    </source>
</evidence>
<dbReference type="InterPro" id="IPR009003">
    <property type="entry name" value="Peptidase_S1_PA"/>
</dbReference>
<dbReference type="GO" id="GO:0004252">
    <property type="term" value="F:serine-type endopeptidase activity"/>
    <property type="evidence" value="ECO:0007669"/>
    <property type="project" value="UniProtKB-EC"/>
</dbReference>
<dbReference type="Pfam" id="PF00096">
    <property type="entry name" value="zf-C2H2"/>
    <property type="match status" value="4"/>
</dbReference>
<dbReference type="InterPro" id="IPR043504">
    <property type="entry name" value="Peptidase_S1_PA_chymotrypsin"/>
</dbReference>
<comment type="subcellular location">
    <subcellularLocation>
        <location evidence="1">Nucleus</location>
    </subcellularLocation>
    <subcellularLocation>
        <location evidence="2">Secreted</location>
        <location evidence="2">Extracellular space</location>
    </subcellularLocation>
</comment>
<feature type="region of interest" description="Disordered" evidence="20">
    <location>
        <begin position="1624"/>
        <end position="1698"/>
    </location>
</feature>
<dbReference type="FunFam" id="2.40.10.10:FF:000010">
    <property type="entry name" value="Kallikrein related peptidase 11"/>
    <property type="match status" value="1"/>
</dbReference>
<feature type="compositionally biased region" description="Polar residues" evidence="20">
    <location>
        <begin position="1781"/>
        <end position="1830"/>
    </location>
</feature>
<evidence type="ECO:0000256" key="11">
    <source>
        <dbReference type="ARBA" id="ARBA00023015"/>
    </source>
</evidence>
<feature type="region of interest" description="Disordered" evidence="20">
    <location>
        <begin position="1852"/>
        <end position="1889"/>
    </location>
</feature>
<evidence type="ECO:0000256" key="8">
    <source>
        <dbReference type="ARBA" id="ARBA00022801"/>
    </source>
</evidence>
<feature type="compositionally biased region" description="Basic and acidic residues" evidence="20">
    <location>
        <begin position="1167"/>
        <end position="1178"/>
    </location>
</feature>
<evidence type="ECO:0000256" key="17">
    <source>
        <dbReference type="ARBA" id="ARBA00038868"/>
    </source>
</evidence>
<accession>A0A8J4UHA1</accession>
<feature type="non-terminal residue" evidence="23">
    <location>
        <position position="2416"/>
    </location>
</feature>
<feature type="region of interest" description="Disordered" evidence="20">
    <location>
        <begin position="981"/>
        <end position="1026"/>
    </location>
</feature>
<feature type="region of interest" description="Disordered" evidence="20">
    <location>
        <begin position="870"/>
        <end position="897"/>
    </location>
</feature>
<keyword evidence="8 19" id="KW-0378">Hydrolase</keyword>
<dbReference type="PANTHER" id="PTHR24264">
    <property type="entry name" value="TRYPSIN-RELATED"/>
    <property type="match status" value="1"/>
</dbReference>
<evidence type="ECO:0000313" key="24">
    <source>
        <dbReference type="Proteomes" id="UP000727407"/>
    </source>
</evidence>
<evidence type="ECO:0000256" key="7">
    <source>
        <dbReference type="ARBA" id="ARBA00022771"/>
    </source>
</evidence>
<dbReference type="GO" id="GO:0005634">
    <property type="term" value="C:nucleus"/>
    <property type="evidence" value="ECO:0007669"/>
    <property type="project" value="UniProtKB-SubCell"/>
</dbReference>
<evidence type="ECO:0000256" key="20">
    <source>
        <dbReference type="SAM" id="MobiDB-lite"/>
    </source>
</evidence>
<dbReference type="GO" id="GO:0005615">
    <property type="term" value="C:extracellular space"/>
    <property type="evidence" value="ECO:0007669"/>
    <property type="project" value="TreeGrafter"/>
</dbReference>
<comment type="caution">
    <text evidence="23">The sequence shown here is derived from an EMBL/GenBank/DDBJ whole genome shotgun (WGS) entry which is preliminary data.</text>
</comment>
<feature type="compositionally biased region" description="Polar residues" evidence="20">
    <location>
        <begin position="1073"/>
        <end position="1082"/>
    </location>
</feature>
<feature type="domain" description="C2H2-type" evidence="21">
    <location>
        <begin position="456"/>
        <end position="483"/>
    </location>
</feature>
<evidence type="ECO:0000256" key="9">
    <source>
        <dbReference type="ARBA" id="ARBA00022825"/>
    </source>
</evidence>
<dbReference type="GO" id="GO:0003677">
    <property type="term" value="F:DNA binding"/>
    <property type="evidence" value="ECO:0007669"/>
    <property type="project" value="UniProtKB-KW"/>
</dbReference>
<feature type="domain" description="C2H2-type" evidence="21">
    <location>
        <begin position="540"/>
        <end position="569"/>
    </location>
</feature>
<evidence type="ECO:0000259" key="21">
    <source>
        <dbReference type="PROSITE" id="PS50157"/>
    </source>
</evidence>
<feature type="region of interest" description="Disordered" evidence="20">
    <location>
        <begin position="1045"/>
        <end position="1238"/>
    </location>
</feature>
<dbReference type="PROSITE" id="PS00028">
    <property type="entry name" value="ZINC_FINGER_C2H2_1"/>
    <property type="match status" value="8"/>
</dbReference>
<keyword evidence="14" id="KW-0804">Transcription</keyword>
<keyword evidence="12" id="KW-0238">DNA-binding</keyword>
<dbReference type="FunFam" id="3.30.160.60:FF:002343">
    <property type="entry name" value="Zinc finger protein 33A"/>
    <property type="match status" value="1"/>
</dbReference>
<evidence type="ECO:0000313" key="23">
    <source>
        <dbReference type="EMBL" id="KAF5899979.1"/>
    </source>
</evidence>
<feature type="compositionally biased region" description="Basic and acidic residues" evidence="20">
    <location>
        <begin position="392"/>
        <end position="401"/>
    </location>
</feature>
<evidence type="ECO:0000256" key="15">
    <source>
        <dbReference type="ARBA" id="ARBA00023242"/>
    </source>
</evidence>
<keyword evidence="7 18" id="KW-0863">Zinc-finger</keyword>
<feature type="compositionally biased region" description="Polar residues" evidence="20">
    <location>
        <begin position="992"/>
        <end position="1026"/>
    </location>
</feature>
<dbReference type="CDD" id="cd00190">
    <property type="entry name" value="Tryp_SPc"/>
    <property type="match status" value="1"/>
</dbReference>
<dbReference type="PRINTS" id="PR00722">
    <property type="entry name" value="CHYMOTRYPSIN"/>
</dbReference>
<dbReference type="FunFam" id="3.30.160.60:FF:000965">
    <property type="entry name" value="Neurotrophin receptor-interacting factor homolog"/>
    <property type="match status" value="1"/>
</dbReference>
<feature type="compositionally biased region" description="Basic residues" evidence="20">
    <location>
        <begin position="1086"/>
        <end position="1109"/>
    </location>
</feature>
<protein>
    <recommendedName>
        <fullName evidence="17">trypsin</fullName>
        <ecNumber evidence="17">3.4.21.4</ecNumber>
    </recommendedName>
</protein>
<evidence type="ECO:0000256" key="10">
    <source>
        <dbReference type="ARBA" id="ARBA00022833"/>
    </source>
</evidence>
<keyword evidence="4 19" id="KW-0645">Protease</keyword>
<dbReference type="SMART" id="SM00355">
    <property type="entry name" value="ZnF_C2H2"/>
    <property type="match status" value="9"/>
</dbReference>
<keyword evidence="10" id="KW-0862">Zinc</keyword>
<feature type="region of interest" description="Disordered" evidence="20">
    <location>
        <begin position="1906"/>
        <end position="1938"/>
    </location>
</feature>
<feature type="region of interest" description="Disordered" evidence="20">
    <location>
        <begin position="1315"/>
        <end position="1376"/>
    </location>
</feature>
<feature type="domain" description="Peptidase S1" evidence="22">
    <location>
        <begin position="9"/>
        <end position="243"/>
    </location>
</feature>
<dbReference type="PANTHER" id="PTHR24264:SF7">
    <property type="entry name" value="TRYPSIN-2-LIKE"/>
    <property type="match status" value="1"/>
</dbReference>
<feature type="domain" description="C2H2-type" evidence="21">
    <location>
        <begin position="484"/>
        <end position="511"/>
    </location>
</feature>
<dbReference type="InterPro" id="IPR001254">
    <property type="entry name" value="Trypsin_dom"/>
</dbReference>
<dbReference type="OrthoDB" id="123207at2759"/>
<feature type="compositionally biased region" description="Basic and acidic residues" evidence="20">
    <location>
        <begin position="1687"/>
        <end position="1698"/>
    </location>
</feature>
<dbReference type="GO" id="GO:0008270">
    <property type="term" value="F:zinc ion binding"/>
    <property type="evidence" value="ECO:0007669"/>
    <property type="project" value="UniProtKB-KW"/>
</dbReference>
<feature type="compositionally biased region" description="Polar residues" evidence="20">
    <location>
        <begin position="1654"/>
        <end position="1666"/>
    </location>
</feature>
<feature type="compositionally biased region" description="Basic residues" evidence="20">
    <location>
        <begin position="1668"/>
        <end position="1686"/>
    </location>
</feature>
<keyword evidence="6" id="KW-0677">Repeat</keyword>
<proteinExistence type="inferred from homology"/>
<dbReference type="SMART" id="SM00020">
    <property type="entry name" value="Tryp_SPc"/>
    <property type="match status" value="1"/>
</dbReference>
<dbReference type="Proteomes" id="UP000727407">
    <property type="component" value="Unassembled WGS sequence"/>
</dbReference>
<organism evidence="23 24">
    <name type="scientific">Clarias magur</name>
    <name type="common">Asian catfish</name>
    <name type="synonym">Macropteronotus magur</name>
    <dbReference type="NCBI Taxonomy" id="1594786"/>
    <lineage>
        <taxon>Eukaryota</taxon>
        <taxon>Metazoa</taxon>
        <taxon>Chordata</taxon>
        <taxon>Craniata</taxon>
        <taxon>Vertebrata</taxon>
        <taxon>Euteleostomi</taxon>
        <taxon>Actinopterygii</taxon>
        <taxon>Neopterygii</taxon>
        <taxon>Teleostei</taxon>
        <taxon>Ostariophysi</taxon>
        <taxon>Siluriformes</taxon>
        <taxon>Clariidae</taxon>
        <taxon>Clarias</taxon>
    </lineage>
</organism>
<reference evidence="23" key="1">
    <citation type="submission" date="2020-07" db="EMBL/GenBank/DDBJ databases">
        <title>Clarias magur genome sequencing, assembly and annotation.</title>
        <authorList>
            <person name="Kushwaha B."/>
            <person name="Kumar R."/>
            <person name="Das P."/>
            <person name="Joshi C.G."/>
            <person name="Kumar D."/>
            <person name="Nagpure N.S."/>
            <person name="Pandey M."/>
            <person name="Agarwal S."/>
            <person name="Srivastava S."/>
            <person name="Singh M."/>
            <person name="Sahoo L."/>
            <person name="Jayasankar P."/>
            <person name="Meher P.K."/>
            <person name="Koringa P.G."/>
            <person name="Iquebal M.A."/>
            <person name="Das S.P."/>
            <person name="Bit A."/>
            <person name="Patnaik S."/>
            <person name="Patel N."/>
            <person name="Shah T.M."/>
            <person name="Hinsu A."/>
            <person name="Jena J.K."/>
        </authorList>
    </citation>
    <scope>NUCLEOTIDE SEQUENCE</scope>
    <source>
        <strain evidence="23">CIFAMagur01</strain>
        <tissue evidence="23">Testis</tissue>
    </source>
</reference>